<feature type="compositionally biased region" description="Polar residues" evidence="1">
    <location>
        <begin position="30"/>
        <end position="47"/>
    </location>
</feature>
<sequence length="47" mass="5269">MLGLLGKNGQECMRKNGQLRPKFQLISLAENENQHPQASESVKTTDQ</sequence>
<evidence type="ECO:0000313" key="2">
    <source>
        <dbReference type="EMBL" id="DAD42826.1"/>
    </source>
</evidence>
<dbReference type="AlphaFoldDB" id="A0A822ZII8"/>
<protein>
    <submittedName>
        <fullName evidence="2">Uncharacterized protein</fullName>
    </submittedName>
</protein>
<keyword evidence="3" id="KW-1185">Reference proteome</keyword>
<gene>
    <name evidence="2" type="ORF">HUJ06_001056</name>
</gene>
<comment type="caution">
    <text evidence="2">The sequence shown here is derived from an EMBL/GenBank/DDBJ whole genome shotgun (WGS) entry which is preliminary data.</text>
</comment>
<evidence type="ECO:0000256" key="1">
    <source>
        <dbReference type="SAM" id="MobiDB-lite"/>
    </source>
</evidence>
<dbReference type="EMBL" id="DUZY01000006">
    <property type="protein sequence ID" value="DAD42826.1"/>
    <property type="molecule type" value="Genomic_DNA"/>
</dbReference>
<proteinExistence type="predicted"/>
<name>A0A822ZII8_NELNU</name>
<organism evidence="2 3">
    <name type="scientific">Nelumbo nucifera</name>
    <name type="common">Sacred lotus</name>
    <dbReference type="NCBI Taxonomy" id="4432"/>
    <lineage>
        <taxon>Eukaryota</taxon>
        <taxon>Viridiplantae</taxon>
        <taxon>Streptophyta</taxon>
        <taxon>Embryophyta</taxon>
        <taxon>Tracheophyta</taxon>
        <taxon>Spermatophyta</taxon>
        <taxon>Magnoliopsida</taxon>
        <taxon>Proteales</taxon>
        <taxon>Nelumbonaceae</taxon>
        <taxon>Nelumbo</taxon>
    </lineage>
</organism>
<evidence type="ECO:0000313" key="3">
    <source>
        <dbReference type="Proteomes" id="UP000607653"/>
    </source>
</evidence>
<accession>A0A822ZII8</accession>
<dbReference type="Proteomes" id="UP000607653">
    <property type="component" value="Unassembled WGS sequence"/>
</dbReference>
<reference evidence="2 3" key="1">
    <citation type="journal article" date="2020" name="Mol. Biol. Evol.">
        <title>Distinct Expression and Methylation Patterns for Genes with Different Fates following a Single Whole-Genome Duplication in Flowering Plants.</title>
        <authorList>
            <person name="Shi T."/>
            <person name="Rahmani R.S."/>
            <person name="Gugger P.F."/>
            <person name="Wang M."/>
            <person name="Li H."/>
            <person name="Zhang Y."/>
            <person name="Li Z."/>
            <person name="Wang Q."/>
            <person name="Van de Peer Y."/>
            <person name="Marchal K."/>
            <person name="Chen J."/>
        </authorList>
    </citation>
    <scope>NUCLEOTIDE SEQUENCE [LARGE SCALE GENOMIC DNA]</scope>
    <source>
        <tissue evidence="2">Leaf</tissue>
    </source>
</reference>
<feature type="region of interest" description="Disordered" evidence="1">
    <location>
        <begin position="28"/>
        <end position="47"/>
    </location>
</feature>